<name>A0A6G1GEX0_9PEZI</name>
<dbReference type="AlphaFoldDB" id="A0A6G1GEX0"/>
<reference evidence="4" key="2">
    <citation type="submission" date="2020-04" db="EMBL/GenBank/DDBJ databases">
        <authorList>
            <consortium name="NCBI Genome Project"/>
        </authorList>
    </citation>
    <scope>NUCLEOTIDE SEQUENCE</scope>
    <source>
        <strain evidence="4">CBS 781.70</strain>
    </source>
</reference>
<reference evidence="2 4" key="1">
    <citation type="submission" date="2020-01" db="EMBL/GenBank/DDBJ databases">
        <authorList>
            <consortium name="DOE Joint Genome Institute"/>
            <person name="Haridas S."/>
            <person name="Albert R."/>
            <person name="Binder M."/>
            <person name="Bloem J."/>
            <person name="Labutti K."/>
            <person name="Salamov A."/>
            <person name="Andreopoulos B."/>
            <person name="Baker S.E."/>
            <person name="Barry K."/>
            <person name="Bills G."/>
            <person name="Bluhm B.H."/>
            <person name="Cannon C."/>
            <person name="Castanera R."/>
            <person name="Culley D.E."/>
            <person name="Daum C."/>
            <person name="Ezra D."/>
            <person name="Gonzalez J.B."/>
            <person name="Henrissat B."/>
            <person name="Kuo A."/>
            <person name="Liang C."/>
            <person name="Lipzen A."/>
            <person name="Lutzoni F."/>
            <person name="Magnuson J."/>
            <person name="Mondo S."/>
            <person name="Nolan M."/>
            <person name="Ohm R."/>
            <person name="Pangilinan J."/>
            <person name="Park H.-J."/>
            <person name="Ramirez L."/>
            <person name="Alfaro M."/>
            <person name="Sun H."/>
            <person name="Tritt A."/>
            <person name="Yoshinaga Y."/>
            <person name="Zwiers L.-H."/>
            <person name="Turgeon B.G."/>
            <person name="Goodwin S.B."/>
            <person name="Spatafora J.W."/>
            <person name="Crous P.W."/>
            <person name="Grigoriev I.V."/>
        </authorList>
    </citation>
    <scope>NUCLEOTIDE SEQUENCE</scope>
    <source>
        <strain evidence="2 4">CBS 781.70</strain>
    </source>
</reference>
<dbReference type="Proteomes" id="UP000504638">
    <property type="component" value="Unplaced"/>
</dbReference>
<dbReference type="GeneID" id="54419239"/>
<proteinExistence type="predicted"/>
<dbReference type="PANTHER" id="PTHR34693:SF1">
    <property type="entry name" value="PROTEIN PAR32"/>
    <property type="match status" value="1"/>
</dbReference>
<organism evidence="2">
    <name type="scientific">Eremomyces bilateralis CBS 781.70</name>
    <dbReference type="NCBI Taxonomy" id="1392243"/>
    <lineage>
        <taxon>Eukaryota</taxon>
        <taxon>Fungi</taxon>
        <taxon>Dikarya</taxon>
        <taxon>Ascomycota</taxon>
        <taxon>Pezizomycotina</taxon>
        <taxon>Dothideomycetes</taxon>
        <taxon>Dothideomycetes incertae sedis</taxon>
        <taxon>Eremomycetales</taxon>
        <taxon>Eremomycetaceae</taxon>
        <taxon>Eremomyces</taxon>
    </lineage>
</organism>
<gene>
    <name evidence="2 4" type="ORF">P152DRAFT_454863</name>
</gene>
<accession>A0A6G1GEX0</accession>
<sequence>MPTFGRGGAGNILTNTQLDEANVRLEQDLEANKKNVDLRPEDVMTRRAPADYASSGRGGAGNMVTPTALQTSPSADPSVRPPSPPPPTPSTGTSVPTTDFPAIPSHATRHPSSPAPMVGLTTGRGGAGNMAYASQFNKESEEAKKKQDEQEAGRVRERVVKDVEMGLQPPGRAVLGGEKAGRGW</sequence>
<dbReference type="PANTHER" id="PTHR34693">
    <property type="entry name" value="PROTEIN PAR32"/>
    <property type="match status" value="1"/>
</dbReference>
<keyword evidence="3" id="KW-1185">Reference proteome</keyword>
<dbReference type="OrthoDB" id="4159136at2759"/>
<feature type="region of interest" description="Disordered" evidence="1">
    <location>
        <begin position="1"/>
        <end position="184"/>
    </location>
</feature>
<dbReference type="RefSeq" id="XP_033538258.1">
    <property type="nucleotide sequence ID" value="XM_033678669.1"/>
</dbReference>
<dbReference type="EMBL" id="ML975150">
    <property type="protein sequence ID" value="KAF1816627.1"/>
    <property type="molecule type" value="Genomic_DNA"/>
</dbReference>
<feature type="compositionally biased region" description="Basic and acidic residues" evidence="1">
    <location>
        <begin position="138"/>
        <end position="164"/>
    </location>
</feature>
<evidence type="ECO:0000313" key="4">
    <source>
        <dbReference type="RefSeq" id="XP_033538258.1"/>
    </source>
</evidence>
<dbReference type="InterPro" id="IPR022024">
    <property type="entry name" value="DUF3602"/>
</dbReference>
<feature type="compositionally biased region" description="Gly residues" evidence="1">
    <location>
        <begin position="1"/>
        <end position="10"/>
    </location>
</feature>
<dbReference type="InterPro" id="IPR053203">
    <property type="entry name" value="Cisplatin_resist-associated"/>
</dbReference>
<evidence type="ECO:0000256" key="1">
    <source>
        <dbReference type="SAM" id="MobiDB-lite"/>
    </source>
</evidence>
<feature type="compositionally biased region" description="Pro residues" evidence="1">
    <location>
        <begin position="79"/>
        <end position="89"/>
    </location>
</feature>
<protein>
    <submittedName>
        <fullName evidence="2 4">Uncharacterized protein</fullName>
    </submittedName>
</protein>
<evidence type="ECO:0000313" key="2">
    <source>
        <dbReference type="EMBL" id="KAF1816627.1"/>
    </source>
</evidence>
<feature type="compositionally biased region" description="Basic and acidic residues" evidence="1">
    <location>
        <begin position="21"/>
        <end position="49"/>
    </location>
</feature>
<dbReference type="Pfam" id="PF12223">
    <property type="entry name" value="DUF3602"/>
    <property type="match status" value="2"/>
</dbReference>
<evidence type="ECO:0000313" key="3">
    <source>
        <dbReference type="Proteomes" id="UP000504638"/>
    </source>
</evidence>
<reference evidence="4" key="3">
    <citation type="submission" date="2025-04" db="UniProtKB">
        <authorList>
            <consortium name="RefSeq"/>
        </authorList>
    </citation>
    <scope>IDENTIFICATION</scope>
    <source>
        <strain evidence="4">CBS 781.70</strain>
    </source>
</reference>